<dbReference type="OrthoDB" id="4236565at2"/>
<geneLocation type="plasmid" evidence="1 2">
    <name>pSDA1</name>
</geneLocation>
<protein>
    <submittedName>
        <fullName evidence="1">Uncharacterized protein</fullName>
    </submittedName>
</protein>
<evidence type="ECO:0000313" key="2">
    <source>
        <dbReference type="Proteomes" id="UP000008043"/>
    </source>
</evidence>
<dbReference type="Proteomes" id="UP000008043">
    <property type="component" value="Plasmid pSDA1"/>
</dbReference>
<dbReference type="EMBL" id="HE971710">
    <property type="protein sequence ID" value="CCK32929.1"/>
    <property type="molecule type" value="Genomic_DNA"/>
</dbReference>
<accession>K4RH36</accession>
<evidence type="ECO:0000313" key="1">
    <source>
        <dbReference type="EMBL" id="CCK32929.1"/>
    </source>
</evidence>
<name>K4RH36_STRDJ</name>
<dbReference type="AlphaFoldDB" id="K4RH36"/>
<dbReference type="PATRIC" id="fig|1214101.3.peg.8638"/>
<reference evidence="1 2" key="1">
    <citation type="journal article" date="2012" name="J. Bacteriol.">
        <title>Genome sequence of the bacterium Streptomyces davawensis JCM 4913 and heterologous production of the unique antibiotic roseoflavin.</title>
        <authorList>
            <person name="Jankowitsch F."/>
            <person name="Schwarz J."/>
            <person name="Ruckert C."/>
            <person name="Gust B."/>
            <person name="Szczepanowski R."/>
            <person name="Blom J."/>
            <person name="Pelzer S."/>
            <person name="Kalinowski J."/>
            <person name="Mack M."/>
        </authorList>
    </citation>
    <scope>NUCLEOTIDE SEQUENCE [LARGE SCALE GENOMIC DNA]</scope>
    <source>
        <strain evidence="2">DSM 101723 / JCM 4913 / KCC S-0913 / 768</strain>
        <plasmid evidence="1 2">pSDA1</plasmid>
    </source>
</reference>
<sequence length="84" mass="9909">MKMKLQENEFWVATFHGSHDGTTAKVIATRDDTRPEPYVWTCTCGVSRSFLTEHGVFPTAWRHTHPTRFDRLRSWAARRFRTAR</sequence>
<dbReference type="eggNOG" id="ENOG5030H6F">
    <property type="taxonomic scope" value="Bacteria"/>
</dbReference>
<proteinExistence type="predicted"/>
<dbReference type="RefSeq" id="WP_015449468.1">
    <property type="nucleotide sequence ID" value="NC_020545.1"/>
</dbReference>
<gene>
    <name evidence="1" type="ORF">BN159_p51</name>
</gene>
<organism evidence="2">
    <name type="scientific">Streptomyces davaonensis (strain DSM 101723 / JCM 4913 / KCC S-0913 / 768)</name>
    <dbReference type="NCBI Taxonomy" id="1214101"/>
    <lineage>
        <taxon>Bacteria</taxon>
        <taxon>Bacillati</taxon>
        <taxon>Actinomycetota</taxon>
        <taxon>Actinomycetes</taxon>
        <taxon>Kitasatosporales</taxon>
        <taxon>Streptomycetaceae</taxon>
        <taxon>Streptomyces</taxon>
    </lineage>
</organism>
<keyword evidence="1" id="KW-0614">Plasmid</keyword>
<dbReference type="HOGENOM" id="CLU_2526187_0_0_11"/>
<keyword evidence="2" id="KW-1185">Reference proteome</keyword>
<dbReference type="KEGG" id="sdv:BN159_p51"/>